<organism evidence="3 4">
    <name type="scientific">Globisporangium ultimum (strain ATCC 200006 / CBS 805.95 / DAOM BR144)</name>
    <name type="common">Pythium ultimum</name>
    <dbReference type="NCBI Taxonomy" id="431595"/>
    <lineage>
        <taxon>Eukaryota</taxon>
        <taxon>Sar</taxon>
        <taxon>Stramenopiles</taxon>
        <taxon>Oomycota</taxon>
        <taxon>Peronosporomycetes</taxon>
        <taxon>Pythiales</taxon>
        <taxon>Pythiaceae</taxon>
        <taxon>Globisporangium</taxon>
    </lineage>
</organism>
<dbReference type="HOGENOM" id="CLU_1974977_0_0_1"/>
<keyword evidence="1" id="KW-0560">Oxidoreductase</keyword>
<dbReference type="GO" id="GO:0016702">
    <property type="term" value="F:oxidoreductase activity, acting on single donors with incorporation of molecular oxygen, incorporation of two atoms of oxygen"/>
    <property type="evidence" value="ECO:0007669"/>
    <property type="project" value="UniProtKB-ARBA"/>
</dbReference>
<feature type="domain" description="Extradiol ring-cleavage dioxygenase class III enzyme subunit B" evidence="2">
    <location>
        <begin position="10"/>
        <end position="125"/>
    </location>
</feature>
<dbReference type="Pfam" id="PF02900">
    <property type="entry name" value="LigB"/>
    <property type="match status" value="1"/>
</dbReference>
<dbReference type="Gene3D" id="3.40.830.10">
    <property type="entry name" value="LigB-like"/>
    <property type="match status" value="1"/>
</dbReference>
<sequence>MVIAFRHPVIALSHGPGPLWLLKNDGSRSQHSESEAAHNLRTVFDRIYPSNEKKQLPKRILLISAHWESSSAGFEISKAANPGMIYDYRGFPPESYKVVYAAKGDPEFAAHVHELLEQNKIETKLVE</sequence>
<dbReference type="EMBL" id="GL376633">
    <property type="status" value="NOT_ANNOTATED_CDS"/>
    <property type="molecule type" value="Genomic_DNA"/>
</dbReference>
<proteinExistence type="predicted"/>
<dbReference type="OMA" id="MVIAFRH"/>
<dbReference type="InterPro" id="IPR004183">
    <property type="entry name" value="Xdiol_dOase_suB"/>
</dbReference>
<dbReference type="InParanoid" id="K3WK33"/>
<dbReference type="EnsemblProtists" id="PYU1_T005325">
    <property type="protein sequence ID" value="PYU1_T005325"/>
    <property type="gene ID" value="PYU1_G005314"/>
</dbReference>
<dbReference type="PANTHER" id="PTHR30096">
    <property type="entry name" value="4,5-DOPA DIOXYGENASE EXTRADIOL-LIKE PROTEIN"/>
    <property type="match status" value="1"/>
</dbReference>
<dbReference type="AlphaFoldDB" id="K3WK33"/>
<dbReference type="PANTHER" id="PTHR30096:SF0">
    <property type="entry name" value="4,5-DOPA DIOXYGENASE EXTRADIOL-LIKE PROTEIN"/>
    <property type="match status" value="1"/>
</dbReference>
<accession>K3WK33</accession>
<dbReference type="eggNOG" id="ENOG502QS66">
    <property type="taxonomic scope" value="Eukaryota"/>
</dbReference>
<dbReference type="SUPFAM" id="SSF53213">
    <property type="entry name" value="LigB-like"/>
    <property type="match status" value="1"/>
</dbReference>
<dbReference type="VEuPathDB" id="FungiDB:PYU1_G005314"/>
<reference evidence="3" key="3">
    <citation type="submission" date="2015-02" db="UniProtKB">
        <authorList>
            <consortium name="EnsemblProtists"/>
        </authorList>
    </citation>
    <scope>IDENTIFICATION</scope>
    <source>
        <strain evidence="3">DAOM BR144</strain>
    </source>
</reference>
<name>K3WK33_GLOUD</name>
<evidence type="ECO:0000259" key="2">
    <source>
        <dbReference type="Pfam" id="PF02900"/>
    </source>
</evidence>
<reference evidence="4" key="1">
    <citation type="journal article" date="2010" name="Genome Biol.">
        <title>Genome sequence of the necrotrophic plant pathogen Pythium ultimum reveals original pathogenicity mechanisms and effector repertoire.</title>
        <authorList>
            <person name="Levesque C.A."/>
            <person name="Brouwer H."/>
            <person name="Cano L."/>
            <person name="Hamilton J.P."/>
            <person name="Holt C."/>
            <person name="Huitema E."/>
            <person name="Raffaele S."/>
            <person name="Robideau G.P."/>
            <person name="Thines M."/>
            <person name="Win J."/>
            <person name="Zerillo M.M."/>
            <person name="Beakes G.W."/>
            <person name="Boore J.L."/>
            <person name="Busam D."/>
            <person name="Dumas B."/>
            <person name="Ferriera S."/>
            <person name="Fuerstenberg S.I."/>
            <person name="Gachon C.M."/>
            <person name="Gaulin E."/>
            <person name="Govers F."/>
            <person name="Grenville-Briggs L."/>
            <person name="Horner N."/>
            <person name="Hostetler J."/>
            <person name="Jiang R.H."/>
            <person name="Johnson J."/>
            <person name="Krajaejun T."/>
            <person name="Lin H."/>
            <person name="Meijer H.J."/>
            <person name="Moore B."/>
            <person name="Morris P."/>
            <person name="Phuntmart V."/>
            <person name="Puiu D."/>
            <person name="Shetty J."/>
            <person name="Stajich J.E."/>
            <person name="Tripathy S."/>
            <person name="Wawra S."/>
            <person name="van West P."/>
            <person name="Whitty B.R."/>
            <person name="Coutinho P.M."/>
            <person name="Henrissat B."/>
            <person name="Martin F."/>
            <person name="Thomas P.D."/>
            <person name="Tyler B.M."/>
            <person name="De Vries R.P."/>
            <person name="Kamoun S."/>
            <person name="Yandell M."/>
            <person name="Tisserat N."/>
            <person name="Buell C.R."/>
        </authorList>
    </citation>
    <scope>NUCLEOTIDE SEQUENCE</scope>
    <source>
        <strain evidence="4">DAOM:BR144</strain>
    </source>
</reference>
<protein>
    <recommendedName>
        <fullName evidence="2">Extradiol ring-cleavage dioxygenase class III enzyme subunit B domain-containing protein</fullName>
    </recommendedName>
</protein>
<dbReference type="GO" id="GO:0008198">
    <property type="term" value="F:ferrous iron binding"/>
    <property type="evidence" value="ECO:0007669"/>
    <property type="project" value="InterPro"/>
</dbReference>
<dbReference type="Proteomes" id="UP000019132">
    <property type="component" value="Unassembled WGS sequence"/>
</dbReference>
<reference evidence="4" key="2">
    <citation type="submission" date="2010-04" db="EMBL/GenBank/DDBJ databases">
        <authorList>
            <person name="Buell R."/>
            <person name="Hamilton J."/>
            <person name="Hostetler J."/>
        </authorList>
    </citation>
    <scope>NUCLEOTIDE SEQUENCE [LARGE SCALE GENOMIC DNA]</scope>
    <source>
        <strain evidence="4">DAOM:BR144</strain>
    </source>
</reference>
<evidence type="ECO:0000313" key="3">
    <source>
        <dbReference type="EnsemblProtists" id="PYU1_T005325"/>
    </source>
</evidence>
<evidence type="ECO:0000313" key="4">
    <source>
        <dbReference type="Proteomes" id="UP000019132"/>
    </source>
</evidence>
<keyword evidence="4" id="KW-1185">Reference proteome</keyword>
<evidence type="ECO:0000256" key="1">
    <source>
        <dbReference type="ARBA" id="ARBA00023002"/>
    </source>
</evidence>